<organism evidence="18 19">
    <name type="scientific">Candida albicans (strain SC5314 / ATCC MYA-2876)</name>
    <name type="common">Yeast</name>
    <dbReference type="NCBI Taxonomy" id="237561"/>
    <lineage>
        <taxon>Eukaryota</taxon>
        <taxon>Fungi</taxon>
        <taxon>Dikarya</taxon>
        <taxon>Ascomycota</taxon>
        <taxon>Saccharomycotina</taxon>
        <taxon>Pichiomycetes</taxon>
        <taxon>Debaryomycetaceae</taxon>
        <taxon>Candida/Lodderomyces clade</taxon>
        <taxon>Candida</taxon>
    </lineage>
</organism>
<dbReference type="Pfam" id="PF12409">
    <property type="entry name" value="P5-ATPase"/>
    <property type="match status" value="1"/>
</dbReference>
<evidence type="ECO:0000313" key="18">
    <source>
        <dbReference type="EMBL" id="AOW27288.1"/>
    </source>
</evidence>
<dbReference type="GeneID" id="3635815"/>
<dbReference type="eggNOG" id="KOG0208">
    <property type="taxonomic scope" value="Eukaryota"/>
</dbReference>
<dbReference type="InterPro" id="IPR008250">
    <property type="entry name" value="ATPase_P-typ_transduc_dom_A_sf"/>
</dbReference>
<dbReference type="SFLD" id="SFLDF00027">
    <property type="entry name" value="p-type_atpase"/>
    <property type="match status" value="1"/>
</dbReference>
<dbReference type="GO" id="GO:0055085">
    <property type="term" value="P:transmembrane transport"/>
    <property type="evidence" value="ECO:0000318"/>
    <property type="project" value="GO_Central"/>
</dbReference>
<comment type="subcellular location">
    <subcellularLocation>
        <location evidence="1 13">Membrane</location>
        <topology evidence="1 13">Multi-pass membrane protein</topology>
    </subcellularLocation>
</comment>
<dbReference type="GO" id="GO:0000329">
    <property type="term" value="C:fungal-type vacuole membrane"/>
    <property type="evidence" value="ECO:0007669"/>
    <property type="project" value="EnsemblFungi"/>
</dbReference>
<keyword evidence="4 13" id="KW-0812">Transmembrane</keyword>
<proteinExistence type="inferred from homology"/>
<feature type="compositionally biased region" description="Low complexity" evidence="14">
    <location>
        <begin position="1"/>
        <end position="11"/>
    </location>
</feature>
<dbReference type="SUPFAM" id="SSF81665">
    <property type="entry name" value="Calcium ATPase, transmembrane domain M"/>
    <property type="match status" value="1"/>
</dbReference>
<sequence>MVRNSVTSRRSSSIDRRRSRSRHNSVASASSSVNLLLDDNNYEMYSGAASEIIPSSITSLHYPHSFGGRRISRVSRETSPLLSADENDNDLQRVRSNASRNSIDTQANFRFFSPHEIEHAQGGSTLENPEDPVDYNTDWDYSIDKYLDEDEQYQEEAVADEGEGDGEGDQQRGTAFYQQDGVNFRYSSPEAPDYGSVDFENHNRRDSGSSSKSSLDEANSIVDDNQYEDFYKQFPTKLDYQRYYLAEEDLVIGIAGYADRWWKTAIYYFLCIGTLGIAYLILRWLPRYRINLMGTRCPLGKADWCVIENEFGELQIAHVEKQRFNERLSSFLVGTDDQFDFEKDPVVPHIQSFVYRYIKFFYNPMEDMFKTNSNWFDARWLNVKNLKDGVSHSVQDQRQEIFGRNTIEIEDKTVLQLLTDEVLHPFYIFQVFSIFLWLADDYYYYATCIFLISMISIINSLIETKSTMKRLQEISKFNCEVRVWRNEFWKQIDSNELVPGDLFEVDPSLNVIPCDALLVNGECVVNESMLTGESVPVSKINATRETVKLLPENFVDPILSKSFLYNGTRLLKMKSANDEPVTAMVVKTGFNTTKGSLVRSMLFPKPTGFKFYEDSFKYIGFMTLIAAIGFTYSTYNFIKLGIDKKVMILRALDIITIVVPPALPATLTIGTTFAISRLKKLQIFCIAPTRVNIGGKIDVFCFDKTGTLTEDGLDVLGLHLANNAQGRKEIVFEELVEDIDNLKTVRTNDHDTNNGKFLLGCLTTCHSLRNIDNELLGDPLDVKMFEFTRWNYKEDSKTTNPIVFKGNDSYEVNKEFEFLAPLRRMSVVVSQNHKHYIFTKGAPEVMLDICSPESLPTNFEELLHHYTHSGFRVIACAYKQVSSADIDRETAESDLAFAGFIIFENKLKKSTKSTLKTLKEAEIRTIMCTGDNILTAISVSRECGLIPPSIENIYIPVLDEKNEERYISWQEVNDPENKLDPITIKPIDIRQDNNYKLAITGDIFRFLLTEVKNISVIQNILMNCDIFARMSPDEKHELVEQLQKIDYTVGFCGDGANDCGALKAADVGISLSEAEASVAAPFTSRVFEISCVLDVIREGRSSLVTSFSCFKYMSLYSAIQFVTVTILYKTGTNLGDFQFLYIDLFLILPLAIFMSWSKPYAKIVLKRPTANLVSPKILIPLVCHIIVILIFQVLLWSWVRKEPWYIKPIPGSDDAVKSSDNTVLFLFSNFQYILIAVVLSQGPPYREPMVKNYPFMINLVVATFLSACLFLIDGESSLGDLMQLTNLHGWFYWYIIIFSIINLGCMMIGEERWFPALAKVYKRVFQRSKIGKSKKVFKNLKKEFNQLQSV</sequence>
<dbReference type="SMR" id="A0A1D8PGL4"/>
<dbReference type="InterPro" id="IPR036412">
    <property type="entry name" value="HAD-like_sf"/>
</dbReference>
<feature type="transmembrane region" description="Helical" evidence="13">
    <location>
        <begin position="444"/>
        <end position="462"/>
    </location>
</feature>
<evidence type="ECO:0000256" key="8">
    <source>
        <dbReference type="ARBA" id="ARBA00022842"/>
    </source>
</evidence>
<dbReference type="SUPFAM" id="SSF81653">
    <property type="entry name" value="Calcium ATPase, transduction domain A"/>
    <property type="match status" value="1"/>
</dbReference>
<dbReference type="FunFam" id="3.40.50.1000:FF:000068">
    <property type="entry name" value="Cation-transporting ATPase"/>
    <property type="match status" value="1"/>
</dbReference>
<evidence type="ECO:0000256" key="5">
    <source>
        <dbReference type="ARBA" id="ARBA00022723"/>
    </source>
</evidence>
<dbReference type="GO" id="GO:0006882">
    <property type="term" value="P:intracellular zinc ion homeostasis"/>
    <property type="evidence" value="ECO:0007669"/>
    <property type="project" value="EnsemblFungi"/>
</dbReference>
<evidence type="ECO:0000256" key="9">
    <source>
        <dbReference type="ARBA" id="ARBA00022967"/>
    </source>
</evidence>
<dbReference type="GO" id="GO:0030145">
    <property type="term" value="F:manganese ion binding"/>
    <property type="evidence" value="ECO:0007669"/>
    <property type="project" value="EnsemblFungi"/>
</dbReference>
<dbReference type="Pfam" id="PF00122">
    <property type="entry name" value="E1-E2_ATPase"/>
    <property type="match status" value="1"/>
</dbReference>
<feature type="region of interest" description="Disordered" evidence="14">
    <location>
        <begin position="1"/>
        <end position="30"/>
    </location>
</feature>
<reference evidence="18 19" key="1">
    <citation type="journal article" date="2004" name="Proc. Natl. Acad. Sci. U.S.A.">
        <title>The diploid genome sequence of Candida albicans.</title>
        <authorList>
            <person name="Jones T."/>
            <person name="Federspiel N.A."/>
            <person name="Chibana H."/>
            <person name="Dungan J."/>
            <person name="Kalman S."/>
            <person name="Magee B.B."/>
            <person name="Newport G."/>
            <person name="Thorstenson Y.R."/>
            <person name="Agabian N."/>
            <person name="Magee P.T."/>
            <person name="Davis R.W."/>
            <person name="Scherer S."/>
        </authorList>
    </citation>
    <scope>NUCLEOTIDE SEQUENCE [LARGE SCALE GENOMIC DNA]</scope>
    <source>
        <strain evidence="19">SC5314 / ATCC MYA-2876</strain>
    </source>
</reference>
<evidence type="ECO:0000313" key="17">
    <source>
        <dbReference type="CGD" id="CAL0000199066"/>
    </source>
</evidence>
<dbReference type="SFLD" id="SFLDG00002">
    <property type="entry name" value="C1.7:_P-type_atpase_like"/>
    <property type="match status" value="1"/>
</dbReference>
<gene>
    <name evidence="18" type="ordered locus">CAALFM_C202490CA</name>
    <name evidence="17" type="ordered locus">orf19.9146</name>
</gene>
<dbReference type="InParanoid" id="A0A1D8PGL4"/>
<feature type="transmembrane region" description="Helical" evidence="13">
    <location>
        <begin position="1177"/>
        <end position="1199"/>
    </location>
</feature>
<keyword evidence="19" id="KW-1185">Reference proteome</keyword>
<dbReference type="Gene3D" id="3.40.50.1000">
    <property type="entry name" value="HAD superfamily/HAD-like"/>
    <property type="match status" value="1"/>
</dbReference>
<feature type="transmembrane region" description="Helical" evidence="13">
    <location>
        <begin position="1109"/>
        <end position="1127"/>
    </location>
</feature>
<dbReference type="GO" id="GO:1990816">
    <property type="term" value="C:vacuole-mitochondrion membrane contact site"/>
    <property type="evidence" value="ECO:0007669"/>
    <property type="project" value="EnsemblFungi"/>
</dbReference>
<feature type="transmembrane region" description="Helical" evidence="13">
    <location>
        <begin position="1139"/>
        <end position="1156"/>
    </location>
</feature>
<feature type="transmembrane region" description="Helical" evidence="13">
    <location>
        <begin position="422"/>
        <end position="438"/>
    </location>
</feature>
<dbReference type="OMA" id="FSCFQYM"/>
<dbReference type="GO" id="GO:0005524">
    <property type="term" value="F:ATP binding"/>
    <property type="evidence" value="ECO:0007669"/>
    <property type="project" value="UniProtKB-UniRule"/>
</dbReference>
<keyword evidence="10 13" id="KW-1133">Transmembrane helix</keyword>
<name>A0A1D8PGL4_CANAL</name>
<dbReference type="Pfam" id="PF13246">
    <property type="entry name" value="Cation_ATPase"/>
    <property type="match status" value="1"/>
</dbReference>
<reference evidence="18 19" key="2">
    <citation type="journal article" date="2007" name="Genome Biol.">
        <title>Assembly of the Candida albicans genome into sixteen supercontigs aligned on the eight chromosomes.</title>
        <authorList>
            <person name="van het Hoog M."/>
            <person name="Rast T.J."/>
            <person name="Martchenko M."/>
            <person name="Grindle S."/>
            <person name="Dignard D."/>
            <person name="Hogues H."/>
            <person name="Cuomo C."/>
            <person name="Berriman M."/>
            <person name="Scherer S."/>
            <person name="Magee B.B."/>
            <person name="Whiteway M."/>
            <person name="Chibana H."/>
            <person name="Nantel A."/>
            <person name="Magee P.T."/>
        </authorList>
    </citation>
    <scope>GENOME REANNOTATION</scope>
    <source>
        <strain evidence="19">SC5314 / ATCC MYA-2876</strain>
    </source>
</reference>
<dbReference type="SUPFAM" id="SSF56784">
    <property type="entry name" value="HAD-like"/>
    <property type="match status" value="1"/>
</dbReference>
<dbReference type="PANTHER" id="PTHR45630">
    <property type="entry name" value="CATION-TRANSPORTING ATPASE-RELATED"/>
    <property type="match status" value="1"/>
</dbReference>
<dbReference type="EC" id="7.2.2.-" evidence="13"/>
<dbReference type="CGD" id="CAL0000199066">
    <property type="gene designation" value="orf19.9146"/>
</dbReference>
<keyword evidence="8 13" id="KW-0460">Magnesium</keyword>
<feature type="region of interest" description="Disordered" evidence="14">
    <location>
        <begin position="153"/>
        <end position="172"/>
    </location>
</feature>
<dbReference type="GO" id="GO:0019829">
    <property type="term" value="F:ATPase-coupled monoatomic cation transmembrane transporter activity"/>
    <property type="evidence" value="ECO:0000318"/>
    <property type="project" value="GO_Central"/>
</dbReference>
<protein>
    <recommendedName>
        <fullName evidence="13">Cation-transporting ATPase</fullName>
        <ecNumber evidence="13">7.2.2.-</ecNumber>
    </recommendedName>
</protein>
<dbReference type="AlphaFoldDB" id="A0A1D8PGL4"/>
<dbReference type="GO" id="GO:0016020">
    <property type="term" value="C:membrane"/>
    <property type="evidence" value="ECO:0000318"/>
    <property type="project" value="GO_Central"/>
</dbReference>
<dbReference type="InterPro" id="IPR023298">
    <property type="entry name" value="ATPase_P-typ_TM_dom_sf"/>
</dbReference>
<evidence type="ECO:0000256" key="3">
    <source>
        <dbReference type="ARBA" id="ARBA00022553"/>
    </source>
</evidence>
<dbReference type="InterPro" id="IPR044492">
    <property type="entry name" value="P_typ_ATPase_HD_dom"/>
</dbReference>
<dbReference type="GO" id="GO:0008270">
    <property type="term" value="F:zinc ion binding"/>
    <property type="evidence" value="ECO:0007669"/>
    <property type="project" value="EnsemblFungi"/>
</dbReference>
<feature type="transmembrane region" description="Helical" evidence="13">
    <location>
        <begin position="265"/>
        <end position="285"/>
    </location>
</feature>
<dbReference type="PRINTS" id="PR00121">
    <property type="entry name" value="NAKATPASE"/>
</dbReference>
<dbReference type="InterPro" id="IPR023299">
    <property type="entry name" value="ATPase_P-typ_cyto_dom_N"/>
</dbReference>
<feature type="transmembrane region" description="Helical" evidence="13">
    <location>
        <begin position="618"/>
        <end position="635"/>
    </location>
</feature>
<evidence type="ECO:0000256" key="10">
    <source>
        <dbReference type="ARBA" id="ARBA00022989"/>
    </source>
</evidence>
<evidence type="ECO:0000256" key="14">
    <source>
        <dbReference type="SAM" id="MobiDB-lite"/>
    </source>
</evidence>
<reference evidence="18 19" key="3">
    <citation type="journal article" date="2013" name="Genome Biol.">
        <title>Assembly of a phased diploid Candida albicans genome facilitates allele-specific measurements and provides a simple model for repeat and indel structure.</title>
        <authorList>
            <person name="Muzzey D."/>
            <person name="Schwartz K."/>
            <person name="Weissman J.S."/>
            <person name="Sherlock G."/>
        </authorList>
    </citation>
    <scope>NUCLEOTIDE SEQUENCE [LARGE SCALE GENOMIC DNA]</scope>
    <source>
        <strain evidence="19">SC5314 / ATCC MYA-2876</strain>
    </source>
</reference>
<dbReference type="RefSeq" id="XP_722615.2">
    <property type="nucleotide sequence ID" value="XM_717522.2"/>
</dbReference>
<comment type="catalytic activity">
    <reaction evidence="12 13">
        <text>ATP + H2O = ADP + phosphate + H(+)</text>
        <dbReference type="Rhea" id="RHEA:13065"/>
        <dbReference type="ChEBI" id="CHEBI:15377"/>
        <dbReference type="ChEBI" id="CHEBI:15378"/>
        <dbReference type="ChEBI" id="CHEBI:30616"/>
        <dbReference type="ChEBI" id="CHEBI:43474"/>
        <dbReference type="ChEBI" id="CHEBI:456216"/>
    </reaction>
</comment>
<dbReference type="GO" id="GO:1903135">
    <property type="term" value="F:cupric ion binding"/>
    <property type="evidence" value="ECO:0007669"/>
    <property type="project" value="EnsemblFungi"/>
</dbReference>
<keyword evidence="18" id="KW-0378">Hydrolase</keyword>
<comment type="similarity">
    <text evidence="2 13">Belongs to the cation transport ATPase (P-type) (TC 3.A.3) family. Type V subfamily.</text>
</comment>
<evidence type="ECO:0000313" key="19">
    <source>
        <dbReference type="Proteomes" id="UP000000559"/>
    </source>
</evidence>
<dbReference type="SFLD" id="SFLDS00003">
    <property type="entry name" value="Haloacid_Dehalogenase"/>
    <property type="match status" value="1"/>
</dbReference>
<dbReference type="VEuPathDB" id="FungiDB:C2_02490C_A"/>
<evidence type="ECO:0000256" key="13">
    <source>
        <dbReference type="RuleBase" id="RU362082"/>
    </source>
</evidence>
<evidence type="ECO:0000256" key="11">
    <source>
        <dbReference type="ARBA" id="ARBA00023136"/>
    </source>
</evidence>
<dbReference type="InterPro" id="IPR001757">
    <property type="entry name" value="P_typ_ATPase"/>
</dbReference>
<dbReference type="PRINTS" id="PR00119">
    <property type="entry name" value="CATATPASE"/>
</dbReference>
<feature type="compositionally biased region" description="Acidic residues" evidence="14">
    <location>
        <begin position="153"/>
        <end position="168"/>
    </location>
</feature>
<evidence type="ECO:0000256" key="12">
    <source>
        <dbReference type="ARBA" id="ARBA00049360"/>
    </source>
</evidence>
<feature type="transmembrane region" description="Helical" evidence="13">
    <location>
        <begin position="647"/>
        <end position="675"/>
    </location>
</feature>
<dbReference type="OrthoDB" id="48943at2759"/>
<keyword evidence="3" id="KW-0597">Phosphoprotein</keyword>
<keyword evidence="9 13" id="KW-1278">Translocase</keyword>
<dbReference type="EMBL" id="CP017624">
    <property type="protein sequence ID" value="AOW27288.1"/>
    <property type="molecule type" value="Genomic_DNA"/>
</dbReference>
<feature type="transmembrane region" description="Helical" evidence="13">
    <location>
        <begin position="1292"/>
        <end position="1309"/>
    </location>
</feature>
<dbReference type="InterPro" id="IPR023214">
    <property type="entry name" value="HAD_sf"/>
</dbReference>
<evidence type="ECO:0000259" key="15">
    <source>
        <dbReference type="Pfam" id="PF00122"/>
    </source>
</evidence>
<dbReference type="FunFam" id="1.20.1110.10:FF:000032">
    <property type="entry name" value="Cation-transporting ATPase"/>
    <property type="match status" value="1"/>
</dbReference>
<dbReference type="InterPro" id="IPR047819">
    <property type="entry name" value="P5A-ATPase_N"/>
</dbReference>
<dbReference type="PANTHER" id="PTHR45630:SF8">
    <property type="entry name" value="CATION-TRANSPORTING ATPASE"/>
    <property type="match status" value="1"/>
</dbReference>
<evidence type="ECO:0000256" key="6">
    <source>
        <dbReference type="ARBA" id="ARBA00022741"/>
    </source>
</evidence>
<evidence type="ECO:0000256" key="1">
    <source>
        <dbReference type="ARBA" id="ARBA00004141"/>
    </source>
</evidence>
<keyword evidence="6 13" id="KW-0547">Nucleotide-binding</keyword>
<dbReference type="NCBIfam" id="TIGR01494">
    <property type="entry name" value="ATPase_P-type"/>
    <property type="match status" value="4"/>
</dbReference>
<dbReference type="Gene3D" id="3.40.1110.10">
    <property type="entry name" value="Calcium-transporting ATPase, cytoplasmic domain N"/>
    <property type="match status" value="1"/>
</dbReference>
<dbReference type="SUPFAM" id="SSF81660">
    <property type="entry name" value="Metal cation-transporting ATPase, ATP-binding domain N"/>
    <property type="match status" value="1"/>
</dbReference>
<dbReference type="NCBIfam" id="TIGR01657">
    <property type="entry name" value="P-ATPase-V"/>
    <property type="match status" value="1"/>
</dbReference>
<keyword evidence="5 13" id="KW-0479">Metal-binding</keyword>
<feature type="transmembrane region" description="Helical" evidence="13">
    <location>
        <begin position="1252"/>
        <end position="1272"/>
    </location>
</feature>
<feature type="domain" description="P5B-type ATPase N-terminal" evidence="16">
    <location>
        <begin position="248"/>
        <end position="363"/>
    </location>
</feature>
<keyword evidence="11 13" id="KW-0472">Membrane</keyword>
<dbReference type="InterPro" id="IPR047821">
    <property type="entry name" value="P5B-type_ATPase"/>
</dbReference>
<dbReference type="GO" id="GO:0016887">
    <property type="term" value="F:ATP hydrolysis activity"/>
    <property type="evidence" value="ECO:0007669"/>
    <property type="project" value="InterPro"/>
</dbReference>
<evidence type="ECO:0000256" key="4">
    <source>
        <dbReference type="ARBA" id="ARBA00022692"/>
    </source>
</evidence>
<dbReference type="FunCoup" id="A0A1D8PGL4">
    <property type="interactions" value="356"/>
</dbReference>
<feature type="domain" description="P-type ATPase A" evidence="15">
    <location>
        <begin position="480"/>
        <end position="601"/>
    </location>
</feature>
<dbReference type="KEGG" id="cal:CAALFM_C202490CA"/>
<evidence type="ECO:0000256" key="7">
    <source>
        <dbReference type="ARBA" id="ARBA00022840"/>
    </source>
</evidence>
<evidence type="ECO:0000259" key="16">
    <source>
        <dbReference type="Pfam" id="PF12409"/>
    </source>
</evidence>
<dbReference type="GO" id="GO:0006874">
    <property type="term" value="P:intracellular calcium ion homeostasis"/>
    <property type="evidence" value="ECO:0000318"/>
    <property type="project" value="GO_Central"/>
</dbReference>
<feature type="region of interest" description="Disordered" evidence="14">
    <location>
        <begin position="195"/>
        <end position="218"/>
    </location>
</feature>
<dbReference type="PROSITE" id="PS00154">
    <property type="entry name" value="ATPASE_E1_E2"/>
    <property type="match status" value="1"/>
</dbReference>
<dbReference type="InterPro" id="IPR018303">
    <property type="entry name" value="ATPase_P-typ_P_site"/>
</dbReference>
<dbReference type="InterPro" id="IPR006544">
    <property type="entry name" value="P-type_TPase_V"/>
</dbReference>
<dbReference type="GO" id="GO:0030026">
    <property type="term" value="P:intracellular manganese ion homeostasis"/>
    <property type="evidence" value="ECO:0007669"/>
    <property type="project" value="EnsemblFungi"/>
</dbReference>
<evidence type="ECO:0000256" key="2">
    <source>
        <dbReference type="ARBA" id="ARBA00006000"/>
    </source>
</evidence>
<dbReference type="InterPro" id="IPR059000">
    <property type="entry name" value="ATPase_P-type_domA"/>
</dbReference>
<keyword evidence="7 13" id="KW-0067">ATP-binding</keyword>
<dbReference type="Gene3D" id="2.70.150.10">
    <property type="entry name" value="Calcium-transporting ATPase, cytoplasmic transduction domain A"/>
    <property type="match status" value="1"/>
</dbReference>
<accession>A0A1D8PGL4</accession>
<dbReference type="CDD" id="cd07542">
    <property type="entry name" value="P-type_ATPase_cation"/>
    <property type="match status" value="1"/>
</dbReference>
<dbReference type="FunFam" id="2.70.150.10:FF:000119">
    <property type="entry name" value="Cation-transporting ATPase"/>
    <property type="match status" value="1"/>
</dbReference>
<dbReference type="GO" id="GO:0015662">
    <property type="term" value="F:P-type ion transporter activity"/>
    <property type="evidence" value="ECO:0007669"/>
    <property type="project" value="InterPro"/>
</dbReference>
<dbReference type="Proteomes" id="UP000000559">
    <property type="component" value="Chromosome 2"/>
</dbReference>
<feature type="transmembrane region" description="Helical" evidence="13">
    <location>
        <begin position="1222"/>
        <end position="1240"/>
    </location>
</feature>
<dbReference type="STRING" id="237561.A0A1D8PGL4"/>